<accession>A0A2W0F106</accession>
<dbReference type="InterPro" id="IPR027417">
    <property type="entry name" value="P-loop_NTPase"/>
</dbReference>
<dbReference type="InterPro" id="IPR050206">
    <property type="entry name" value="FtsK/SpoIIIE/SftA"/>
</dbReference>
<protein>
    <recommendedName>
        <fullName evidence="5">FtsK domain-containing protein</fullName>
    </recommendedName>
</protein>
<dbReference type="PANTHER" id="PTHR22683">
    <property type="entry name" value="SPORULATION PROTEIN RELATED"/>
    <property type="match status" value="1"/>
</dbReference>
<feature type="binding site" evidence="3">
    <location>
        <begin position="1453"/>
        <end position="1460"/>
    </location>
    <ligand>
        <name>ATP</name>
        <dbReference type="ChEBI" id="CHEBI:30616"/>
    </ligand>
</feature>
<dbReference type="GO" id="GO:0003677">
    <property type="term" value="F:DNA binding"/>
    <property type="evidence" value="ECO:0007669"/>
    <property type="project" value="InterPro"/>
</dbReference>
<dbReference type="Pfam" id="PF01580">
    <property type="entry name" value="FtsK_SpoIIIE"/>
    <property type="match status" value="1"/>
</dbReference>
<dbReference type="CDD" id="cd01127">
    <property type="entry name" value="TrwB_TraG_TraD_VirD4"/>
    <property type="match status" value="1"/>
</dbReference>
<reference evidence="6 7" key="1">
    <citation type="journal article" date="2018" name="Appl. Microbiol. Biotechnol.">
        <title>Characterization of the caprolactam degradation pathway in Pseudomonas jessenii using mass spectrometry-based proteomics.</title>
        <authorList>
            <person name="Otzen M."/>
            <person name="Palacio C."/>
            <person name="Janssen D.B."/>
        </authorList>
    </citation>
    <scope>NUCLEOTIDE SEQUENCE [LARGE SCALE GENOMIC DNA]</scope>
    <source>
        <strain evidence="6 7">GO3</strain>
    </source>
</reference>
<dbReference type="OrthoDB" id="9807790at2"/>
<dbReference type="PANTHER" id="PTHR22683:SF41">
    <property type="entry name" value="DNA TRANSLOCASE FTSK"/>
    <property type="match status" value="1"/>
</dbReference>
<dbReference type="SUPFAM" id="SSF52540">
    <property type="entry name" value="P-loop containing nucleoside triphosphate hydrolases"/>
    <property type="match status" value="1"/>
</dbReference>
<sequence length="1667" mass="184041">MASVRLVVARDEGIEHRIPAVHIAEQGLSITYYRNNNNSGLVYLETKVQSDEQGLQNLFTLRDSNFLDGSFDDYAGVEGGIPELMLKNAWEEVSGRESRIPTLLKERVLQVIKLVHPDIEPVPVRRFASFASEACRLWSNSDLAKDESVADRLIGECFHQLEMFPDPCWRQSGIDTRIKRRLELNARHAELIAGGSELDPEDVTRLADSAQFVDEAGNQLEPLRREQYAALCKKYATAPSDVLRRDIPYTIFEQLFQKDSAGLKLGDRVRTEIENVAPSRLAELDASDVIQGLNSKLQADAERLLSMLATEGLKPLIELLTTRTRKAVERVAAPPAARFSNPIIQLVRVIRQLQILNEGIRPAKIHVECADNEARSSATRGLFAFIYGPTLKSLIDETRGVPGACELSVDPSLTDQSEVPGLVEERDSDNETEQVQGPISWTTLALSVSVTDEAGKLIECLERVEWAPENLSFLALFWLLVVAEDSPAWNSIGELLIPDAGGTEDWLNAFVQRDKSLRVIEPGDSSIVHGFDSVIDELLFQRHRLREALRKSGLSIEALNDFTDAWQTVITSVLVDHVPDGTRPRVLEAVLGLDMFAFGGEDRRLMLPTQAVRMRWLASYLQRCLKLASSCMTGVASFSVTDGDQYLDWLETLSPHESPPTAMGKSGEILHARSEVAWFEEFAPLTRVSADVSVDQHALKSIAARIQDYLDAHPFKRDGLSLLLLLPSSDVVPAQLIELVTKGYSDLRLSLTVAAPKMRWEKIARLVEALPSEERKSGSGRLFPARDLAFIEFDSGADLAAALDGQSFDISVVTHVLQESVISQQNTEPPAEGRAGAFDAVLDRPICLESAGSGGAVSIVMRPRSPDVALETWGTLVVRANRSCPVSPSQPENIDFVELRINFQDSARVFRALHQTSHWVITLERHISREQIESVEAGAPDVLSVETDIGSNGLSTLIVSSHSGRALIEARLVRKLRKLVPDTSDPGVDFGVLGDLAKRVYEETRKLSPHLALQAMGVARVTEEILGLCIARRFADEEFPASVSDGLLAWISLDEHTGWFGGSANIRADMCRVIIQRNTDGLLDVDLLVLEGKFRQNFDSHGIVQVTRTSNFLQQILASSVEGGCENVDAEMWRERFLSAIESVAADAIRVVRDDLLVNDEEARSIPADIRQLFRQGKYRIRSKDSLYSICLWESFQPGIERELKDSITVIRSSRAHILELIGRPNRSVNVRANEKSLNGETRPISMTGGSSAGSMSVVDDADNMTLSECIVSGKTANDGHKEGGATLKGQVSIIHSIAETDKTVLIPRGMSQDELGAMYDEILGCFASHNVAVSSAPSSDQPIVEGPASILFKVRTGSGVDPRKLFEKSQALKLKLELEQDQNISFDIDKGYVTIDVPKRTEHRYYVNAADLWRRWERPSAELAVPLGEDRYGELVVVNFSSSNSPHLLVAGTTGSGKSEALNTMLFGLVKFYSSSELRLMLIDPKGTELVAFEGSTHLIGAIGWEDSDAVVLLKSAVEEMQRRYEKFRQKRCRSLAEFNAASNADERLPWWLVVLDEYADLTHDPQSKKEIEQELKRLAQKARAAGIHVIIATQKPSADVISTNLRSNLPAQLALRVKSGTESRVVLDEAGAENLNGKGDALLKADGKLRRVQCAKVAKEDSELS</sequence>
<organism evidence="6 7">
    <name type="scientific">Pseudomonas jessenii</name>
    <dbReference type="NCBI Taxonomy" id="77298"/>
    <lineage>
        <taxon>Bacteria</taxon>
        <taxon>Pseudomonadati</taxon>
        <taxon>Pseudomonadota</taxon>
        <taxon>Gammaproteobacteria</taxon>
        <taxon>Pseudomonadales</taxon>
        <taxon>Pseudomonadaceae</taxon>
        <taxon>Pseudomonas</taxon>
    </lineage>
</organism>
<gene>
    <name evidence="6" type="ORF">CRX42_07605</name>
</gene>
<feature type="region of interest" description="Disordered" evidence="4">
    <location>
        <begin position="413"/>
        <end position="434"/>
    </location>
</feature>
<evidence type="ECO:0000256" key="4">
    <source>
        <dbReference type="SAM" id="MobiDB-lite"/>
    </source>
</evidence>
<dbReference type="PROSITE" id="PS50901">
    <property type="entry name" value="FTSK"/>
    <property type="match status" value="1"/>
</dbReference>
<name>A0A2W0F106_PSEJE</name>
<feature type="domain" description="FtsK" evidence="5">
    <location>
        <begin position="1434"/>
        <end position="1626"/>
    </location>
</feature>
<keyword evidence="1 3" id="KW-0547">Nucleotide-binding</keyword>
<dbReference type="GO" id="GO:0005524">
    <property type="term" value="F:ATP binding"/>
    <property type="evidence" value="ECO:0007669"/>
    <property type="project" value="UniProtKB-UniRule"/>
</dbReference>
<evidence type="ECO:0000259" key="5">
    <source>
        <dbReference type="PROSITE" id="PS50901"/>
    </source>
</evidence>
<dbReference type="EMBL" id="PDLL01000058">
    <property type="protein sequence ID" value="PYY71168.1"/>
    <property type="molecule type" value="Genomic_DNA"/>
</dbReference>
<keyword evidence="2 3" id="KW-0067">ATP-binding</keyword>
<evidence type="ECO:0000313" key="6">
    <source>
        <dbReference type="EMBL" id="PYY71168.1"/>
    </source>
</evidence>
<dbReference type="Proteomes" id="UP000247437">
    <property type="component" value="Unassembled WGS sequence"/>
</dbReference>
<dbReference type="Gene3D" id="3.40.50.300">
    <property type="entry name" value="P-loop containing nucleotide triphosphate hydrolases"/>
    <property type="match status" value="1"/>
</dbReference>
<evidence type="ECO:0000313" key="7">
    <source>
        <dbReference type="Proteomes" id="UP000247437"/>
    </source>
</evidence>
<comment type="caution">
    <text evidence="6">The sequence shown here is derived from an EMBL/GenBank/DDBJ whole genome shotgun (WGS) entry which is preliminary data.</text>
</comment>
<evidence type="ECO:0000256" key="1">
    <source>
        <dbReference type="ARBA" id="ARBA00022741"/>
    </source>
</evidence>
<evidence type="ECO:0000256" key="2">
    <source>
        <dbReference type="ARBA" id="ARBA00022840"/>
    </source>
</evidence>
<proteinExistence type="predicted"/>
<evidence type="ECO:0000256" key="3">
    <source>
        <dbReference type="PROSITE-ProRule" id="PRU00289"/>
    </source>
</evidence>
<dbReference type="InterPro" id="IPR002543">
    <property type="entry name" value="FtsK_dom"/>
</dbReference>